<organism evidence="3 4">
    <name type="scientific">Fusarium pseudoanthophilum</name>
    <dbReference type="NCBI Taxonomy" id="48495"/>
    <lineage>
        <taxon>Eukaryota</taxon>
        <taxon>Fungi</taxon>
        <taxon>Dikarya</taxon>
        <taxon>Ascomycota</taxon>
        <taxon>Pezizomycotina</taxon>
        <taxon>Sordariomycetes</taxon>
        <taxon>Hypocreomycetidae</taxon>
        <taxon>Hypocreales</taxon>
        <taxon>Nectriaceae</taxon>
        <taxon>Fusarium</taxon>
        <taxon>Fusarium fujikuroi species complex</taxon>
    </lineage>
</organism>
<feature type="domain" description="Oxidoreductase acuF-like C2H2 type zinc-finger" evidence="2">
    <location>
        <begin position="326"/>
        <end position="356"/>
    </location>
</feature>
<feature type="compositionally biased region" description="Acidic residues" evidence="1">
    <location>
        <begin position="102"/>
        <end position="118"/>
    </location>
</feature>
<evidence type="ECO:0000313" key="4">
    <source>
        <dbReference type="Proteomes" id="UP000544095"/>
    </source>
</evidence>
<feature type="compositionally biased region" description="Polar residues" evidence="1">
    <location>
        <begin position="497"/>
        <end position="527"/>
    </location>
</feature>
<feature type="region of interest" description="Disordered" evidence="1">
    <location>
        <begin position="94"/>
        <end position="126"/>
    </location>
</feature>
<evidence type="ECO:0000313" key="3">
    <source>
        <dbReference type="EMBL" id="KAF5585838.1"/>
    </source>
</evidence>
<sequence>MSTVQSLSRSCINGFQYLLAGLRETAPRFLQQMPPSTIEIQLGKFRIWCGNLGALQTGYSSLDYRLRESALMHKNISQHLQQLGIALEESTAVVSGERPPFDEESIPSDISEESDDDTSNGNFPSTELSMRVTSVTEILNNLYRLSYKIRNSGLRPSSTRASLIQEVDNETGIDLFHTLHEFDSKHLIELLTAMRQGRGRDDGPSDFLPERLATSNVLRRKQFRYWERHARKLGVQLIPVLLTAGRERPSASEAPEDAGLRQAQRLDLPHLVEEQSHLSGTNATPYDPALDDRTERQTILSLASTALDADGKGIEVPKPPEEALNGDSFTCPYCWVVCPPKEGRGKTWKSHVLHDLRPYVCTYAACNSANDLYQSRKAWVDHEEGVHRPSWRCRDHPDTLYVTPASFQSHLLREHDRGLSAEQLEDLTNVSKLGLVDDRDICPICFEEQPFSKGLTNHLANHLERIALFALPSTISGEDNNMDGSQFSKLFNIGSDDPSTQEQFENDNKGTTDVQLNTTEYPPSLSTMMPDADQMRTDFSMYLKGKPSPGSSFTKLPLTHLRSIPMATGLSKIAEYQSILTTLLPSGIETASDSMGSQLMIESIEQPLETPYEMGEAPEYDETLEALRLDGMLEDPAYDETLEAPEYEEVLDPRYRVAPPRMFQPGEVFKTLWPESAPGIPPTGEDTLYTLYRDRKQLILKVMASYDEKETKEMRSNWEGKHQKGWDEDLGYTKLE</sequence>
<dbReference type="AlphaFoldDB" id="A0A8H5L6J1"/>
<evidence type="ECO:0000256" key="1">
    <source>
        <dbReference type="SAM" id="MobiDB-lite"/>
    </source>
</evidence>
<dbReference type="Proteomes" id="UP000544095">
    <property type="component" value="Unassembled WGS sequence"/>
</dbReference>
<dbReference type="EMBL" id="JAAOAR010000361">
    <property type="protein sequence ID" value="KAF5585838.1"/>
    <property type="molecule type" value="Genomic_DNA"/>
</dbReference>
<dbReference type="PANTHER" id="PTHR35391">
    <property type="entry name" value="C2H2-TYPE DOMAIN-CONTAINING PROTEIN-RELATED"/>
    <property type="match status" value="1"/>
</dbReference>
<dbReference type="PANTHER" id="PTHR35391:SF7">
    <property type="entry name" value="C2H2-TYPE DOMAIN-CONTAINING PROTEIN"/>
    <property type="match status" value="1"/>
</dbReference>
<name>A0A8H5L6J1_9HYPO</name>
<comment type="caution">
    <text evidence="3">The sequence shown here is derived from an EMBL/GenBank/DDBJ whole genome shotgun (WGS) entry which is preliminary data.</text>
</comment>
<accession>A0A8H5L6J1</accession>
<feature type="region of interest" description="Disordered" evidence="1">
    <location>
        <begin position="711"/>
        <end position="736"/>
    </location>
</feature>
<protein>
    <submittedName>
        <fullName evidence="3">Wd40 repeat protein</fullName>
    </submittedName>
</protein>
<keyword evidence="4" id="KW-1185">Reference proteome</keyword>
<proteinExistence type="predicted"/>
<gene>
    <name evidence="3" type="ORF">FPANT_7392</name>
</gene>
<reference evidence="3 4" key="1">
    <citation type="submission" date="2020-05" db="EMBL/GenBank/DDBJ databases">
        <title>Identification and distribution of gene clusters putatively required for synthesis of sphingolipid metabolism inhibitors in phylogenetically diverse species of the filamentous fungus Fusarium.</title>
        <authorList>
            <person name="Kim H.-S."/>
            <person name="Busman M."/>
            <person name="Brown D.W."/>
            <person name="Divon H."/>
            <person name="Uhlig S."/>
            <person name="Proctor R.H."/>
        </authorList>
    </citation>
    <scope>NUCLEOTIDE SEQUENCE [LARGE SCALE GENOMIC DNA]</scope>
    <source>
        <strain evidence="3 4">NRRL 25211</strain>
    </source>
</reference>
<dbReference type="Pfam" id="PF26082">
    <property type="entry name" value="zf-C2H2_AcuF"/>
    <property type="match status" value="1"/>
</dbReference>
<feature type="region of interest" description="Disordered" evidence="1">
    <location>
        <begin position="496"/>
        <end position="529"/>
    </location>
</feature>
<dbReference type="InterPro" id="IPR058925">
    <property type="entry name" value="zf-C2H2_AcuF"/>
</dbReference>
<feature type="compositionally biased region" description="Basic and acidic residues" evidence="1">
    <location>
        <begin position="711"/>
        <end position="727"/>
    </location>
</feature>
<evidence type="ECO:0000259" key="2">
    <source>
        <dbReference type="Pfam" id="PF26082"/>
    </source>
</evidence>